<evidence type="ECO:0000256" key="1">
    <source>
        <dbReference type="ARBA" id="ARBA00008182"/>
    </source>
</evidence>
<dbReference type="GO" id="GO:0031419">
    <property type="term" value="F:cobalamin binding"/>
    <property type="evidence" value="ECO:0007669"/>
    <property type="project" value="InterPro"/>
</dbReference>
<evidence type="ECO:0000259" key="6">
    <source>
        <dbReference type="PROSITE" id="PS51332"/>
    </source>
</evidence>
<dbReference type="GO" id="GO:0050667">
    <property type="term" value="P:homocysteine metabolic process"/>
    <property type="evidence" value="ECO:0007669"/>
    <property type="project" value="TreeGrafter"/>
</dbReference>
<keyword evidence="2" id="KW-0479">Metal-binding</keyword>
<dbReference type="InterPro" id="IPR003759">
    <property type="entry name" value="Cbl-bd_cap"/>
</dbReference>
<dbReference type="InterPro" id="IPR006158">
    <property type="entry name" value="Cobalamin-bd"/>
</dbReference>
<dbReference type="GO" id="GO:0046872">
    <property type="term" value="F:metal ion binding"/>
    <property type="evidence" value="ECO:0007669"/>
    <property type="project" value="UniProtKB-KW"/>
</dbReference>
<keyword evidence="3" id="KW-0157">Chromophore</keyword>
<gene>
    <name evidence="7" type="ORF">MJA45_07355</name>
</gene>
<keyword evidence="5" id="KW-0089">Bile pigment</keyword>
<proteinExistence type="inferred from homology"/>
<dbReference type="GO" id="GO:0046653">
    <property type="term" value="P:tetrahydrofolate metabolic process"/>
    <property type="evidence" value="ECO:0007669"/>
    <property type="project" value="TreeGrafter"/>
</dbReference>
<comment type="similarity">
    <text evidence="1">Belongs to the phycobiliprotein family.</text>
</comment>
<dbReference type="InterPro" id="IPR050554">
    <property type="entry name" value="Met_Synthase/Corrinoid"/>
</dbReference>
<evidence type="ECO:0000256" key="2">
    <source>
        <dbReference type="ARBA" id="ARBA00022723"/>
    </source>
</evidence>
<feature type="domain" description="B12-binding" evidence="6">
    <location>
        <begin position="232"/>
        <end position="359"/>
    </location>
</feature>
<dbReference type="GO" id="GO:0005829">
    <property type="term" value="C:cytosol"/>
    <property type="evidence" value="ECO:0007669"/>
    <property type="project" value="TreeGrafter"/>
</dbReference>
<dbReference type="SUPFAM" id="SSF52242">
    <property type="entry name" value="Cobalamin (vitamin B12)-binding domain"/>
    <property type="match status" value="1"/>
</dbReference>
<dbReference type="Gene3D" id="3.40.50.280">
    <property type="entry name" value="Cobalamin-binding domain"/>
    <property type="match status" value="1"/>
</dbReference>
<dbReference type="EMBL" id="CP130318">
    <property type="protein sequence ID" value="WNQ12841.1"/>
    <property type="molecule type" value="Genomic_DNA"/>
</dbReference>
<dbReference type="GO" id="GO:0008705">
    <property type="term" value="F:methionine synthase activity"/>
    <property type="evidence" value="ECO:0007669"/>
    <property type="project" value="TreeGrafter"/>
</dbReference>
<dbReference type="KEGG" id="paun:MJA45_07355"/>
<dbReference type="InterPro" id="IPR009050">
    <property type="entry name" value="Globin-like_sf"/>
</dbReference>
<reference evidence="7 8" key="1">
    <citation type="submission" date="2022-02" db="EMBL/GenBank/DDBJ databases">
        <title>Paenibacillus sp. MBLB1776 Whole Genome Shotgun Sequencing.</title>
        <authorList>
            <person name="Hwang C.Y."/>
            <person name="Cho E.-S."/>
            <person name="Seo M.-J."/>
        </authorList>
    </citation>
    <scope>NUCLEOTIDE SEQUENCE [LARGE SCALE GENOMIC DNA]</scope>
    <source>
        <strain evidence="7 8">MBLB1776</strain>
    </source>
</reference>
<dbReference type="InterPro" id="IPR036724">
    <property type="entry name" value="Cobalamin-bd_sf"/>
</dbReference>
<evidence type="ECO:0000313" key="8">
    <source>
        <dbReference type="Proteomes" id="UP001305702"/>
    </source>
</evidence>
<dbReference type="Gene3D" id="1.10.490.20">
    <property type="entry name" value="Phycocyanins"/>
    <property type="match status" value="1"/>
</dbReference>
<dbReference type="PROSITE" id="PS51332">
    <property type="entry name" value="B12_BINDING"/>
    <property type="match status" value="1"/>
</dbReference>
<name>A0AA96LIW8_9BACL</name>
<dbReference type="InterPro" id="IPR036594">
    <property type="entry name" value="Meth_synthase_dom"/>
</dbReference>
<evidence type="ECO:0000256" key="4">
    <source>
        <dbReference type="ARBA" id="ARBA00023285"/>
    </source>
</evidence>
<dbReference type="PANTHER" id="PTHR45833">
    <property type="entry name" value="METHIONINE SYNTHASE"/>
    <property type="match status" value="1"/>
</dbReference>
<evidence type="ECO:0000256" key="5">
    <source>
        <dbReference type="ARBA" id="ARBA00023307"/>
    </source>
</evidence>
<keyword evidence="8" id="KW-1185">Reference proteome</keyword>
<dbReference type="CDD" id="cd02065">
    <property type="entry name" value="B12-binding_like"/>
    <property type="match status" value="1"/>
</dbReference>
<dbReference type="PANTHER" id="PTHR45833:SF1">
    <property type="entry name" value="METHIONINE SYNTHASE"/>
    <property type="match status" value="1"/>
</dbReference>
<dbReference type="AlphaFoldDB" id="A0AA96LIW8"/>
<dbReference type="RefSeq" id="WP_315606620.1">
    <property type="nucleotide sequence ID" value="NZ_CP130318.1"/>
</dbReference>
<dbReference type="SUPFAM" id="SSF46458">
    <property type="entry name" value="Globin-like"/>
    <property type="match status" value="1"/>
</dbReference>
<evidence type="ECO:0000256" key="3">
    <source>
        <dbReference type="ARBA" id="ARBA00022991"/>
    </source>
</evidence>
<dbReference type="Gene3D" id="1.10.1240.10">
    <property type="entry name" value="Methionine synthase domain"/>
    <property type="match status" value="1"/>
</dbReference>
<protein>
    <submittedName>
        <fullName evidence="7">Cobalamin-dependent protein</fullName>
    </submittedName>
</protein>
<sequence length="359" mass="40733">MEKTTTGSAHQTAGSIIAERKEELADLVTRMQYEQQPDLMVRFGENGRRRTRQDTLYNLKYLSESIQMQSPLLFSSYISWLKTLLAGYKVTSEELAVNLRAMKEAIREIVDEEVYLIVQDYLDPAIRQVELPLGESPTFLEEGTPLHQEAELYTQMLLKGDRMAASELIMQLARTRTVEEIYLHIFQRSQYEIGRLWQTNQINVAQEHYCTAATQMIMSQLYPYIFATARKGRNLVAACVGEELHEIGLRMVSDFFEMEGWDTYYLGANVPKRSIIQSIIDKKADVMAISATMTFHVNLVKDLIQEIRSHEACRDTKIIVGGLPFNIDQELWRSVGADGFARDAKQAIASATGLIGAAG</sequence>
<dbReference type="Pfam" id="PF02310">
    <property type="entry name" value="B12-binding"/>
    <property type="match status" value="1"/>
</dbReference>
<dbReference type="InterPro" id="IPR038719">
    <property type="entry name" value="Phycobilisome_asu/bsu_sf"/>
</dbReference>
<dbReference type="Proteomes" id="UP001305702">
    <property type="component" value="Chromosome"/>
</dbReference>
<dbReference type="Pfam" id="PF02607">
    <property type="entry name" value="B12-binding_2"/>
    <property type="match status" value="1"/>
</dbReference>
<accession>A0AA96LIW8</accession>
<organism evidence="7 8">
    <name type="scientific">Paenibacillus aurantius</name>
    <dbReference type="NCBI Taxonomy" id="2918900"/>
    <lineage>
        <taxon>Bacteria</taxon>
        <taxon>Bacillati</taxon>
        <taxon>Bacillota</taxon>
        <taxon>Bacilli</taxon>
        <taxon>Bacillales</taxon>
        <taxon>Paenibacillaceae</taxon>
        <taxon>Paenibacillus</taxon>
    </lineage>
</organism>
<evidence type="ECO:0000313" key="7">
    <source>
        <dbReference type="EMBL" id="WNQ12841.1"/>
    </source>
</evidence>
<keyword evidence="4" id="KW-0170">Cobalt</keyword>